<keyword evidence="3" id="KW-1185">Reference proteome</keyword>
<dbReference type="AlphaFoldDB" id="A0AAV7PTG2"/>
<sequence>MSVRGRNGDEDGGSPGAPCHRGQSGCAPLFTGGRGTPGVQQRTNPQWCPEREVAASEAIMSFTQPGSMWRVRDGRGLPGRVCHQQSFQGDRRSDARIPPVARSGGRPRPFRARGARRVRLRESSKERPGN</sequence>
<feature type="compositionally biased region" description="Basic residues" evidence="1">
    <location>
        <begin position="108"/>
        <end position="119"/>
    </location>
</feature>
<accession>A0AAV7PTG2</accession>
<proteinExistence type="predicted"/>
<gene>
    <name evidence="2" type="ORF">NDU88_009921</name>
</gene>
<dbReference type="Proteomes" id="UP001066276">
    <property type="component" value="Chromosome 7"/>
</dbReference>
<reference evidence="2" key="1">
    <citation type="journal article" date="2022" name="bioRxiv">
        <title>Sequencing and chromosome-scale assembly of the giantPleurodeles waltlgenome.</title>
        <authorList>
            <person name="Brown T."/>
            <person name="Elewa A."/>
            <person name="Iarovenko S."/>
            <person name="Subramanian E."/>
            <person name="Araus A.J."/>
            <person name="Petzold A."/>
            <person name="Susuki M."/>
            <person name="Suzuki K.-i.T."/>
            <person name="Hayashi T."/>
            <person name="Toyoda A."/>
            <person name="Oliveira C."/>
            <person name="Osipova E."/>
            <person name="Leigh N.D."/>
            <person name="Simon A."/>
            <person name="Yun M.H."/>
        </authorList>
    </citation>
    <scope>NUCLEOTIDE SEQUENCE</scope>
    <source>
        <strain evidence="2">20211129_DDA</strain>
        <tissue evidence="2">Liver</tissue>
    </source>
</reference>
<dbReference type="EMBL" id="JANPWB010000011">
    <property type="protein sequence ID" value="KAJ1131586.1"/>
    <property type="molecule type" value="Genomic_DNA"/>
</dbReference>
<organism evidence="2 3">
    <name type="scientific">Pleurodeles waltl</name>
    <name type="common">Iberian ribbed newt</name>
    <dbReference type="NCBI Taxonomy" id="8319"/>
    <lineage>
        <taxon>Eukaryota</taxon>
        <taxon>Metazoa</taxon>
        <taxon>Chordata</taxon>
        <taxon>Craniata</taxon>
        <taxon>Vertebrata</taxon>
        <taxon>Euteleostomi</taxon>
        <taxon>Amphibia</taxon>
        <taxon>Batrachia</taxon>
        <taxon>Caudata</taxon>
        <taxon>Salamandroidea</taxon>
        <taxon>Salamandridae</taxon>
        <taxon>Pleurodelinae</taxon>
        <taxon>Pleurodeles</taxon>
    </lineage>
</organism>
<evidence type="ECO:0000313" key="2">
    <source>
        <dbReference type="EMBL" id="KAJ1131586.1"/>
    </source>
</evidence>
<evidence type="ECO:0000256" key="1">
    <source>
        <dbReference type="SAM" id="MobiDB-lite"/>
    </source>
</evidence>
<evidence type="ECO:0000313" key="3">
    <source>
        <dbReference type="Proteomes" id="UP001066276"/>
    </source>
</evidence>
<feature type="region of interest" description="Disordered" evidence="1">
    <location>
        <begin position="75"/>
        <end position="130"/>
    </location>
</feature>
<protein>
    <submittedName>
        <fullName evidence="2">Uncharacterized protein</fullName>
    </submittedName>
</protein>
<feature type="region of interest" description="Disordered" evidence="1">
    <location>
        <begin position="1"/>
        <end position="45"/>
    </location>
</feature>
<feature type="compositionally biased region" description="Basic and acidic residues" evidence="1">
    <location>
        <begin position="120"/>
        <end position="130"/>
    </location>
</feature>
<comment type="caution">
    <text evidence="2">The sequence shown here is derived from an EMBL/GenBank/DDBJ whole genome shotgun (WGS) entry which is preliminary data.</text>
</comment>
<name>A0AAV7PTG2_PLEWA</name>